<evidence type="ECO:0000313" key="2">
    <source>
        <dbReference type="Proteomes" id="UP000231192"/>
    </source>
</evidence>
<comment type="caution">
    <text evidence="1">The sequence shown here is derived from an EMBL/GenBank/DDBJ whole genome shotgun (WGS) entry which is preliminary data.</text>
</comment>
<dbReference type="AlphaFoldDB" id="A0A2H0UBU3"/>
<dbReference type="EMBL" id="PFBK01000006">
    <property type="protein sequence ID" value="PIR83872.1"/>
    <property type="molecule type" value="Genomic_DNA"/>
</dbReference>
<reference evidence="2" key="1">
    <citation type="submission" date="2017-09" db="EMBL/GenBank/DDBJ databases">
        <title>Depth-based differentiation of microbial function through sediment-hosted aquifers and enrichment of novel symbionts in the deep terrestrial subsurface.</title>
        <authorList>
            <person name="Probst A.J."/>
            <person name="Ladd B."/>
            <person name="Jarett J.K."/>
            <person name="Geller-Mcgrath D.E."/>
            <person name="Sieber C.M.K."/>
            <person name="Emerson J.B."/>
            <person name="Anantharaman K."/>
            <person name="Thomas B.C."/>
            <person name="Malmstrom R."/>
            <person name="Stieglmeier M."/>
            <person name="Klingl A."/>
            <person name="Woyke T."/>
            <person name="Ryan C.M."/>
            <person name="Banfield J.F."/>
        </authorList>
    </citation>
    <scope>NUCLEOTIDE SEQUENCE [LARGE SCALE GENOMIC DNA]</scope>
</reference>
<evidence type="ECO:0000313" key="1">
    <source>
        <dbReference type="EMBL" id="PIR83872.1"/>
    </source>
</evidence>
<protein>
    <submittedName>
        <fullName evidence="1">Uncharacterized protein</fullName>
    </submittedName>
</protein>
<sequence length="64" mass="7056">MSIAMSKKIREADIRKLARDAAAAAKIAIRNRFLIETFLSVREALEGKTKTHASAAALFKKLNV</sequence>
<name>A0A2H0UBU3_9BACT</name>
<organism evidence="1 2">
    <name type="scientific">Candidatus Kaiserbacteria bacterium CG10_big_fil_rev_8_21_14_0_10_51_14</name>
    <dbReference type="NCBI Taxonomy" id="1974610"/>
    <lineage>
        <taxon>Bacteria</taxon>
        <taxon>Candidatus Kaiseribacteriota</taxon>
    </lineage>
</organism>
<dbReference type="Proteomes" id="UP000231192">
    <property type="component" value="Unassembled WGS sequence"/>
</dbReference>
<proteinExistence type="predicted"/>
<accession>A0A2H0UBU3</accession>
<gene>
    <name evidence="1" type="ORF">COU18_02220</name>
</gene>